<dbReference type="Gene3D" id="3.40.47.10">
    <property type="match status" value="1"/>
</dbReference>
<evidence type="ECO:0000256" key="1">
    <source>
        <dbReference type="SAM" id="MobiDB-lite"/>
    </source>
</evidence>
<dbReference type="Proteomes" id="UP000239724">
    <property type="component" value="Unassembled WGS sequence"/>
</dbReference>
<comment type="caution">
    <text evidence="2">The sequence shown here is derived from an EMBL/GenBank/DDBJ whole genome shotgun (WGS) entry which is preliminary data.</text>
</comment>
<gene>
    <name evidence="2" type="ORF">CCS01_29410</name>
</gene>
<dbReference type="GO" id="GO:0016746">
    <property type="term" value="F:acyltransferase activity"/>
    <property type="evidence" value="ECO:0007669"/>
    <property type="project" value="InterPro"/>
</dbReference>
<protein>
    <submittedName>
        <fullName evidence="2">Uncharacterized protein</fullName>
    </submittedName>
</protein>
<dbReference type="AlphaFoldDB" id="A0A2S6MWE4"/>
<evidence type="ECO:0000313" key="3">
    <source>
        <dbReference type="Proteomes" id="UP000239724"/>
    </source>
</evidence>
<feature type="region of interest" description="Disordered" evidence="1">
    <location>
        <begin position="35"/>
        <end position="54"/>
    </location>
</feature>
<dbReference type="EMBL" id="NHRY01000267">
    <property type="protein sequence ID" value="PPQ26683.1"/>
    <property type="molecule type" value="Genomic_DNA"/>
</dbReference>
<sequence>MQKPLARIGLTLHDVDLMELNDSFARQAVAMARQPGHRRAGRARVRPPCCSASA</sequence>
<dbReference type="InterPro" id="IPR016039">
    <property type="entry name" value="Thiolase-like"/>
</dbReference>
<organism evidence="2 3">
    <name type="scientific">Rhodopila globiformis</name>
    <name type="common">Rhodopseudomonas globiformis</name>
    <dbReference type="NCBI Taxonomy" id="1071"/>
    <lineage>
        <taxon>Bacteria</taxon>
        <taxon>Pseudomonadati</taxon>
        <taxon>Pseudomonadota</taxon>
        <taxon>Alphaproteobacteria</taxon>
        <taxon>Acetobacterales</taxon>
        <taxon>Acetobacteraceae</taxon>
        <taxon>Rhodopila</taxon>
    </lineage>
</organism>
<proteinExistence type="predicted"/>
<accession>A0A2S6MWE4</accession>
<feature type="compositionally biased region" description="Basic residues" evidence="1">
    <location>
        <begin position="35"/>
        <end position="45"/>
    </location>
</feature>
<name>A0A2S6MWE4_RHOGL</name>
<dbReference type="RefSeq" id="WP_104522436.1">
    <property type="nucleotide sequence ID" value="NZ_NHRY01000267.1"/>
</dbReference>
<keyword evidence="3" id="KW-1185">Reference proteome</keyword>
<evidence type="ECO:0000313" key="2">
    <source>
        <dbReference type="EMBL" id="PPQ26683.1"/>
    </source>
</evidence>
<dbReference type="SUPFAM" id="SSF53901">
    <property type="entry name" value="Thiolase-like"/>
    <property type="match status" value="1"/>
</dbReference>
<reference evidence="2 3" key="1">
    <citation type="journal article" date="2018" name="Arch. Microbiol.">
        <title>New insights into the metabolic potential of the phototrophic purple bacterium Rhodopila globiformis DSM 161(T) from its draft genome sequence and evidence for a vanadium-dependent nitrogenase.</title>
        <authorList>
            <person name="Imhoff J.F."/>
            <person name="Rahn T."/>
            <person name="Kunzel S."/>
            <person name="Neulinger S.C."/>
        </authorList>
    </citation>
    <scope>NUCLEOTIDE SEQUENCE [LARGE SCALE GENOMIC DNA]</scope>
    <source>
        <strain evidence="2 3">DSM 161</strain>
    </source>
</reference>